<feature type="compositionally biased region" description="Polar residues" evidence="1">
    <location>
        <begin position="56"/>
        <end position="65"/>
    </location>
</feature>
<feature type="non-terminal residue" evidence="2">
    <location>
        <position position="101"/>
    </location>
</feature>
<protein>
    <submittedName>
        <fullName evidence="2">Uncharacterized protein</fullName>
    </submittedName>
</protein>
<dbReference type="AlphaFoldDB" id="X1JIQ1"/>
<proteinExistence type="predicted"/>
<evidence type="ECO:0000256" key="1">
    <source>
        <dbReference type="SAM" id="MobiDB-lite"/>
    </source>
</evidence>
<organism evidence="2">
    <name type="scientific">marine sediment metagenome</name>
    <dbReference type="NCBI Taxonomy" id="412755"/>
    <lineage>
        <taxon>unclassified sequences</taxon>
        <taxon>metagenomes</taxon>
        <taxon>ecological metagenomes</taxon>
    </lineage>
</organism>
<accession>X1JIQ1</accession>
<reference evidence="2" key="1">
    <citation type="journal article" date="2014" name="Front. Microbiol.">
        <title>High frequency of phylogenetically diverse reductive dehalogenase-homologous genes in deep subseafloor sedimentary metagenomes.</title>
        <authorList>
            <person name="Kawai M."/>
            <person name="Futagami T."/>
            <person name="Toyoda A."/>
            <person name="Takaki Y."/>
            <person name="Nishi S."/>
            <person name="Hori S."/>
            <person name="Arai W."/>
            <person name="Tsubouchi T."/>
            <person name="Morono Y."/>
            <person name="Uchiyama I."/>
            <person name="Ito T."/>
            <person name="Fujiyama A."/>
            <person name="Inagaki F."/>
            <person name="Takami H."/>
        </authorList>
    </citation>
    <scope>NUCLEOTIDE SEQUENCE</scope>
    <source>
        <strain evidence="2">Expedition CK06-06</strain>
    </source>
</reference>
<evidence type="ECO:0000313" key="2">
    <source>
        <dbReference type="EMBL" id="GAH94586.1"/>
    </source>
</evidence>
<comment type="caution">
    <text evidence="2">The sequence shown here is derived from an EMBL/GenBank/DDBJ whole genome shotgun (WGS) entry which is preliminary data.</text>
</comment>
<feature type="region of interest" description="Disordered" evidence="1">
    <location>
        <begin position="1"/>
        <end position="78"/>
    </location>
</feature>
<dbReference type="EMBL" id="BARV01002653">
    <property type="protein sequence ID" value="GAH94586.1"/>
    <property type="molecule type" value="Genomic_DNA"/>
</dbReference>
<name>X1JIQ1_9ZZZZ</name>
<sequence length="101" mass="10024">MAGSDDGAAGERRRANPHARKGSADGADGGAGDPQAAGRPLLRRGVSYGDNLLTAGANTRGSALRSTPGPVADDDARSRFRRNVTYAAGDNALTSGAASAG</sequence>
<gene>
    <name evidence="2" type="ORF">S06H3_06740</name>
</gene>